<sequence length="212" mass="23497">MSSEDSAFEPFLEYFGRSASPTPSPSSATSAVRIVEPNQVAEQNLVPCVEPNVSRAGLNEDRPISAFQHPTMIKTDIPSIFKPEDMPYLKKRLVDAKRVALPLGTDRPNLLSIYAALNQSARLSTNSEQNNSIDTLHVAGKNLNLLLFAKSFRAIGYWPSQQKKQGANTSQHQPDPLTEPPYEADMGKLKVPPPTKEQLAEKDRKRKEKKSA</sequence>
<name>A0A8K0DK08_9ROSA</name>
<evidence type="ECO:0000313" key="3">
    <source>
        <dbReference type="Proteomes" id="UP000796880"/>
    </source>
</evidence>
<accession>A0A8K0DK08</accession>
<comment type="caution">
    <text evidence="2">The sequence shown here is derived from an EMBL/GenBank/DDBJ whole genome shotgun (WGS) entry which is preliminary data.</text>
</comment>
<evidence type="ECO:0000313" key="2">
    <source>
        <dbReference type="EMBL" id="KAF3432380.1"/>
    </source>
</evidence>
<keyword evidence="3" id="KW-1185">Reference proteome</keyword>
<evidence type="ECO:0000256" key="1">
    <source>
        <dbReference type="SAM" id="MobiDB-lite"/>
    </source>
</evidence>
<organism evidence="2 3">
    <name type="scientific">Rhamnella rubrinervis</name>
    <dbReference type="NCBI Taxonomy" id="2594499"/>
    <lineage>
        <taxon>Eukaryota</taxon>
        <taxon>Viridiplantae</taxon>
        <taxon>Streptophyta</taxon>
        <taxon>Embryophyta</taxon>
        <taxon>Tracheophyta</taxon>
        <taxon>Spermatophyta</taxon>
        <taxon>Magnoliopsida</taxon>
        <taxon>eudicotyledons</taxon>
        <taxon>Gunneridae</taxon>
        <taxon>Pentapetalae</taxon>
        <taxon>rosids</taxon>
        <taxon>fabids</taxon>
        <taxon>Rosales</taxon>
        <taxon>Rhamnaceae</taxon>
        <taxon>rhamnoid group</taxon>
        <taxon>Rhamneae</taxon>
        <taxon>Rhamnella</taxon>
    </lineage>
</organism>
<dbReference type="EMBL" id="VOIH02000012">
    <property type="protein sequence ID" value="KAF3432380.1"/>
    <property type="molecule type" value="Genomic_DNA"/>
</dbReference>
<feature type="compositionally biased region" description="Polar residues" evidence="1">
    <location>
        <begin position="161"/>
        <end position="173"/>
    </location>
</feature>
<proteinExistence type="predicted"/>
<feature type="region of interest" description="Disordered" evidence="1">
    <location>
        <begin position="161"/>
        <end position="212"/>
    </location>
</feature>
<dbReference type="Proteomes" id="UP000796880">
    <property type="component" value="Unassembled WGS sequence"/>
</dbReference>
<protein>
    <submittedName>
        <fullName evidence="2">Uncharacterized protein</fullName>
    </submittedName>
</protein>
<gene>
    <name evidence="2" type="ORF">FNV43_RR27120</name>
</gene>
<reference evidence="2" key="1">
    <citation type="submission" date="2020-03" db="EMBL/GenBank/DDBJ databases">
        <title>A high-quality chromosome-level genome assembly of a woody plant with both climbing and erect habits, Rhamnella rubrinervis.</title>
        <authorList>
            <person name="Lu Z."/>
            <person name="Yang Y."/>
            <person name="Zhu X."/>
            <person name="Sun Y."/>
        </authorList>
    </citation>
    <scope>NUCLEOTIDE SEQUENCE</scope>
    <source>
        <strain evidence="2">BYM</strain>
        <tissue evidence="2">Leaf</tissue>
    </source>
</reference>
<dbReference type="AlphaFoldDB" id="A0A8K0DK08"/>